<proteinExistence type="predicted"/>
<dbReference type="PROSITE" id="PS51186">
    <property type="entry name" value="GNAT"/>
    <property type="match status" value="1"/>
</dbReference>
<reference evidence="2" key="1">
    <citation type="submission" date="2021-02" db="EMBL/GenBank/DDBJ databases">
        <authorList>
            <person name="Nowell W R."/>
        </authorList>
    </citation>
    <scope>NUCLEOTIDE SEQUENCE</scope>
</reference>
<dbReference type="Pfam" id="PF13673">
    <property type="entry name" value="Acetyltransf_10"/>
    <property type="match status" value="1"/>
</dbReference>
<accession>A0A814KI23</accession>
<sequence>MVDLNTVTYRVATPSDCDSLVMFVNNAYGGEIARQGWTNANEIIDGQRIDRNAMNVMISNSDSIILVVFNKSDNILIGCVYLQHKSDIKTAYLGMLTVRPDLQRSGCGKMILSLGENYVKDQWNVDYIEITVIVQRTELVEFYNRRGYIEIGEYQPFPSDEFGRLKRNDLQICTMKKSLKT</sequence>
<feature type="domain" description="N-acetyltransferase" evidence="1">
    <location>
        <begin position="7"/>
        <end position="180"/>
    </location>
</feature>
<comment type="caution">
    <text evidence="2">The sequence shown here is derived from an EMBL/GenBank/DDBJ whole genome shotgun (WGS) entry which is preliminary data.</text>
</comment>
<dbReference type="GO" id="GO:0016747">
    <property type="term" value="F:acyltransferase activity, transferring groups other than amino-acyl groups"/>
    <property type="evidence" value="ECO:0007669"/>
    <property type="project" value="InterPro"/>
</dbReference>
<evidence type="ECO:0000259" key="1">
    <source>
        <dbReference type="PROSITE" id="PS51186"/>
    </source>
</evidence>
<dbReference type="CDD" id="cd04301">
    <property type="entry name" value="NAT_SF"/>
    <property type="match status" value="1"/>
</dbReference>
<dbReference type="Proteomes" id="UP000663860">
    <property type="component" value="Unassembled WGS sequence"/>
</dbReference>
<evidence type="ECO:0000313" key="3">
    <source>
        <dbReference type="Proteomes" id="UP000663860"/>
    </source>
</evidence>
<dbReference type="InterPro" id="IPR016181">
    <property type="entry name" value="Acyl_CoA_acyltransferase"/>
</dbReference>
<dbReference type="Gene3D" id="3.40.630.30">
    <property type="match status" value="1"/>
</dbReference>
<dbReference type="InterPro" id="IPR000182">
    <property type="entry name" value="GNAT_dom"/>
</dbReference>
<dbReference type="AlphaFoldDB" id="A0A814KI23"/>
<gene>
    <name evidence="2" type="ORF">IZO911_LOCUS20395</name>
</gene>
<dbReference type="SUPFAM" id="SSF55729">
    <property type="entry name" value="Acyl-CoA N-acyltransferases (Nat)"/>
    <property type="match status" value="1"/>
</dbReference>
<protein>
    <recommendedName>
        <fullName evidence="1">N-acetyltransferase domain-containing protein</fullName>
    </recommendedName>
</protein>
<name>A0A814KI23_9BILA</name>
<evidence type="ECO:0000313" key="2">
    <source>
        <dbReference type="EMBL" id="CAF1052176.1"/>
    </source>
</evidence>
<organism evidence="2 3">
    <name type="scientific">Adineta steineri</name>
    <dbReference type="NCBI Taxonomy" id="433720"/>
    <lineage>
        <taxon>Eukaryota</taxon>
        <taxon>Metazoa</taxon>
        <taxon>Spiralia</taxon>
        <taxon>Gnathifera</taxon>
        <taxon>Rotifera</taxon>
        <taxon>Eurotatoria</taxon>
        <taxon>Bdelloidea</taxon>
        <taxon>Adinetida</taxon>
        <taxon>Adinetidae</taxon>
        <taxon>Adineta</taxon>
    </lineage>
</organism>
<dbReference type="EMBL" id="CAJNOE010000211">
    <property type="protein sequence ID" value="CAF1052176.1"/>
    <property type="molecule type" value="Genomic_DNA"/>
</dbReference>